<proteinExistence type="predicted"/>
<dbReference type="EMBL" id="KL197711">
    <property type="protein sequence ID" value="KDQ62080.1"/>
    <property type="molecule type" value="Genomic_DNA"/>
</dbReference>
<protein>
    <submittedName>
        <fullName evidence="1">Uncharacterized protein</fullName>
    </submittedName>
</protein>
<keyword evidence="2" id="KW-1185">Reference proteome</keyword>
<sequence length="118" mass="13611">MSASESPRHGGDTRKSPYEDIVSKNPLFVKGYTVDRQKVGKIFKYRTDDPDYTRAVRLIDYFPLPYEYLSLAIGPDDVVRLVAVMADDYDPKKLEQKEILEINDALNQYFTGGIWPQF</sequence>
<dbReference type="AlphaFoldDB" id="A0A067Q7C2"/>
<name>A0A067Q7C2_9AGAM</name>
<dbReference type="HOGENOM" id="CLU_2073504_0_0_1"/>
<organism evidence="1 2">
    <name type="scientific">Jaapia argillacea MUCL 33604</name>
    <dbReference type="NCBI Taxonomy" id="933084"/>
    <lineage>
        <taxon>Eukaryota</taxon>
        <taxon>Fungi</taxon>
        <taxon>Dikarya</taxon>
        <taxon>Basidiomycota</taxon>
        <taxon>Agaricomycotina</taxon>
        <taxon>Agaricomycetes</taxon>
        <taxon>Agaricomycetidae</taxon>
        <taxon>Jaapiales</taxon>
        <taxon>Jaapiaceae</taxon>
        <taxon>Jaapia</taxon>
    </lineage>
</organism>
<evidence type="ECO:0000313" key="2">
    <source>
        <dbReference type="Proteomes" id="UP000027265"/>
    </source>
</evidence>
<gene>
    <name evidence="1" type="ORF">JAAARDRAFT_189454</name>
</gene>
<accession>A0A067Q7C2</accession>
<dbReference type="Proteomes" id="UP000027265">
    <property type="component" value="Unassembled WGS sequence"/>
</dbReference>
<evidence type="ECO:0000313" key="1">
    <source>
        <dbReference type="EMBL" id="KDQ62080.1"/>
    </source>
</evidence>
<dbReference type="InParanoid" id="A0A067Q7C2"/>
<reference evidence="2" key="1">
    <citation type="journal article" date="2014" name="Proc. Natl. Acad. Sci. U.S.A.">
        <title>Extensive sampling of basidiomycete genomes demonstrates inadequacy of the white-rot/brown-rot paradigm for wood decay fungi.</title>
        <authorList>
            <person name="Riley R."/>
            <person name="Salamov A.A."/>
            <person name="Brown D.W."/>
            <person name="Nagy L.G."/>
            <person name="Floudas D."/>
            <person name="Held B.W."/>
            <person name="Levasseur A."/>
            <person name="Lombard V."/>
            <person name="Morin E."/>
            <person name="Otillar R."/>
            <person name="Lindquist E.A."/>
            <person name="Sun H."/>
            <person name="LaButti K.M."/>
            <person name="Schmutz J."/>
            <person name="Jabbour D."/>
            <person name="Luo H."/>
            <person name="Baker S.E."/>
            <person name="Pisabarro A.G."/>
            <person name="Walton J.D."/>
            <person name="Blanchette R.A."/>
            <person name="Henrissat B."/>
            <person name="Martin F."/>
            <person name="Cullen D."/>
            <person name="Hibbett D.S."/>
            <person name="Grigoriev I.V."/>
        </authorList>
    </citation>
    <scope>NUCLEOTIDE SEQUENCE [LARGE SCALE GENOMIC DNA]</scope>
    <source>
        <strain evidence="2">MUCL 33604</strain>
    </source>
</reference>